<organism evidence="1">
    <name type="scientific">hydrothermal vent metagenome</name>
    <dbReference type="NCBI Taxonomy" id="652676"/>
    <lineage>
        <taxon>unclassified sequences</taxon>
        <taxon>metagenomes</taxon>
        <taxon>ecological metagenomes</taxon>
    </lineage>
</organism>
<accession>A0A3B0SN91</accession>
<dbReference type="EMBL" id="UOEI01000496">
    <property type="protein sequence ID" value="VAW06928.1"/>
    <property type="molecule type" value="Genomic_DNA"/>
</dbReference>
<protein>
    <recommendedName>
        <fullName evidence="2">Transaldolase</fullName>
    </recommendedName>
</protein>
<dbReference type="AlphaFoldDB" id="A0A3B0SN91"/>
<sequence>MRLVLDARSASFGALIDNASLLGPTSSTMDDAVSTYRAARIASTGWMAGRFLCPTSSLTDLAASLTRSLEAGEDPWEIGAVFDGDVGESASAAQAFHTEMQPAATIAAAEVRIAGPRPADIGAAIDAITSIQPEVVPFLELDRVSLLGDQAVTVASELSRRSMVGGVQIGLGAPSAAASLSVEAVAGFISEAAAHRLPFRISSGIKAPIRHCADDLWHHGFVNVLVAAAAAGQGQTLDTVTDIVAEADPEAFSMGAAFVSWRDTSIPGPTMRRVRANGFIGFASQDFRSTVEALGDLGFLSDGT</sequence>
<evidence type="ECO:0008006" key="2">
    <source>
        <dbReference type="Google" id="ProtNLM"/>
    </source>
</evidence>
<evidence type="ECO:0000313" key="1">
    <source>
        <dbReference type="EMBL" id="VAW06928.1"/>
    </source>
</evidence>
<proteinExistence type="predicted"/>
<gene>
    <name evidence="1" type="ORF">MNBD_ACTINO01-271</name>
</gene>
<name>A0A3B0SN91_9ZZZZ</name>
<reference evidence="1" key="1">
    <citation type="submission" date="2018-06" db="EMBL/GenBank/DDBJ databases">
        <authorList>
            <person name="Zhirakovskaya E."/>
        </authorList>
    </citation>
    <scope>NUCLEOTIDE SEQUENCE</scope>
</reference>